<dbReference type="PANTHER" id="PTHR11820:SF90">
    <property type="entry name" value="FLUTATHIONE S-TRANSFERASE"/>
    <property type="match status" value="1"/>
</dbReference>
<dbReference type="Gene3D" id="3.90.850.10">
    <property type="entry name" value="Fumarylacetoacetase-like, C-terminal domain"/>
    <property type="match status" value="1"/>
</dbReference>
<proteinExistence type="predicted"/>
<dbReference type="InterPro" id="IPR011234">
    <property type="entry name" value="Fumarylacetoacetase-like_C"/>
</dbReference>
<accession>A0A2P7APA6</accession>
<protein>
    <submittedName>
        <fullName evidence="3">5-carboxymethyl-2-hydroxymuconate isomerase</fullName>
    </submittedName>
</protein>
<feature type="domain" description="Fumarylacetoacetase-like C-terminal" evidence="2">
    <location>
        <begin position="34"/>
        <end position="234"/>
    </location>
</feature>
<gene>
    <name evidence="3" type="ORF">CU100_20730</name>
</gene>
<evidence type="ECO:0000313" key="4">
    <source>
        <dbReference type="Proteomes" id="UP000241158"/>
    </source>
</evidence>
<comment type="caution">
    <text evidence="3">The sequence shown here is derived from an EMBL/GenBank/DDBJ whole genome shotgun (WGS) entry which is preliminary data.</text>
</comment>
<dbReference type="OrthoDB" id="5197601at2"/>
<dbReference type="GO" id="GO:0046872">
    <property type="term" value="F:metal ion binding"/>
    <property type="evidence" value="ECO:0007669"/>
    <property type="project" value="UniProtKB-KW"/>
</dbReference>
<dbReference type="Pfam" id="PF01557">
    <property type="entry name" value="FAA_hydrolase"/>
    <property type="match status" value="1"/>
</dbReference>
<keyword evidence="1" id="KW-0479">Metal-binding</keyword>
<evidence type="ECO:0000259" key="2">
    <source>
        <dbReference type="Pfam" id="PF01557"/>
    </source>
</evidence>
<dbReference type="PANTHER" id="PTHR11820">
    <property type="entry name" value="ACYLPYRUVASE"/>
    <property type="match status" value="1"/>
</dbReference>
<dbReference type="InterPro" id="IPR036663">
    <property type="entry name" value="Fumarylacetoacetase_C_sf"/>
</dbReference>
<sequence length="235" mass="25570">MNEMPQLKKYVITPAPVPTLAVAGSDALFPIHRIYCVGRNFADHAIEMGHDPNKEPPFFFQKNPDSIVPLGQDFPYPSESNDVHHEIELVLALQKGGVNITVENALDCVYGYAVGLDMTRRDLQGEAKKLGRPWETGKAFEASAPCGPLHPVSEVGHPTQGAIWLKVNGEIRQSGDLNQMIWKVPEMIAYLSRLFELKAGDLIFAGTPAGVGAVARGDEMVGHVAGVDDISFRVA</sequence>
<dbReference type="GO" id="GO:0018773">
    <property type="term" value="F:acetylpyruvate hydrolase activity"/>
    <property type="evidence" value="ECO:0007669"/>
    <property type="project" value="TreeGrafter"/>
</dbReference>
<dbReference type="RefSeq" id="WP_106718473.1">
    <property type="nucleotide sequence ID" value="NZ_JACHXT010000001.1"/>
</dbReference>
<reference evidence="4" key="1">
    <citation type="submission" date="2017-11" db="EMBL/GenBank/DDBJ databases">
        <authorList>
            <person name="Kuznetsova I."/>
            <person name="Sazanova A."/>
            <person name="Chirak E."/>
            <person name="Safronova V."/>
            <person name="Willems A."/>
        </authorList>
    </citation>
    <scope>NUCLEOTIDE SEQUENCE [LARGE SCALE GENOMIC DNA]</scope>
    <source>
        <strain evidence="4">PEPV15</strain>
    </source>
</reference>
<dbReference type="Proteomes" id="UP000241158">
    <property type="component" value="Unassembled WGS sequence"/>
</dbReference>
<organism evidence="3 4">
    <name type="scientific">Phyllobacterium endophyticum</name>
    <dbReference type="NCBI Taxonomy" id="1149773"/>
    <lineage>
        <taxon>Bacteria</taxon>
        <taxon>Pseudomonadati</taxon>
        <taxon>Pseudomonadota</taxon>
        <taxon>Alphaproteobacteria</taxon>
        <taxon>Hyphomicrobiales</taxon>
        <taxon>Phyllobacteriaceae</taxon>
        <taxon>Phyllobacterium</taxon>
    </lineage>
</organism>
<dbReference type="SUPFAM" id="SSF56529">
    <property type="entry name" value="FAH"/>
    <property type="match status" value="1"/>
</dbReference>
<dbReference type="EMBL" id="PGGN01000004">
    <property type="protein sequence ID" value="PSH56050.1"/>
    <property type="molecule type" value="Genomic_DNA"/>
</dbReference>
<evidence type="ECO:0000256" key="1">
    <source>
        <dbReference type="ARBA" id="ARBA00022723"/>
    </source>
</evidence>
<evidence type="ECO:0000313" key="3">
    <source>
        <dbReference type="EMBL" id="PSH56050.1"/>
    </source>
</evidence>
<dbReference type="AlphaFoldDB" id="A0A2P7APA6"/>
<keyword evidence="3" id="KW-0413">Isomerase</keyword>
<dbReference type="GO" id="GO:0016853">
    <property type="term" value="F:isomerase activity"/>
    <property type="evidence" value="ECO:0007669"/>
    <property type="project" value="UniProtKB-KW"/>
</dbReference>
<keyword evidence="4" id="KW-1185">Reference proteome</keyword>
<name>A0A2P7APA6_9HYPH</name>